<gene>
    <name evidence="1" type="ordered locus">XNC1_2864</name>
</gene>
<evidence type="ECO:0000313" key="2">
    <source>
        <dbReference type="Proteomes" id="UP000008075"/>
    </source>
</evidence>
<dbReference type="HOGENOM" id="CLU_3124276_0_0_6"/>
<organism evidence="1 2">
    <name type="scientific">Xenorhabdus nematophila (strain ATCC 19061 / DSM 3370 / CCUG 14189 / LMG 1036 / NCIMB 9965 / AN6)</name>
    <dbReference type="NCBI Taxonomy" id="406817"/>
    <lineage>
        <taxon>Bacteria</taxon>
        <taxon>Pseudomonadati</taxon>
        <taxon>Pseudomonadota</taxon>
        <taxon>Gammaproteobacteria</taxon>
        <taxon>Enterobacterales</taxon>
        <taxon>Morganellaceae</taxon>
        <taxon>Xenorhabdus</taxon>
    </lineage>
</organism>
<protein>
    <submittedName>
        <fullName evidence="1">Transposase</fullName>
    </submittedName>
</protein>
<dbReference type="AlphaFoldDB" id="D3VJ61"/>
<dbReference type="EMBL" id="FN667742">
    <property type="protein sequence ID" value="CBJ90918.1"/>
    <property type="molecule type" value="Genomic_DNA"/>
</dbReference>
<dbReference type="KEGG" id="xne:XNC1_2864"/>
<accession>D3VJ61</accession>
<name>D3VJ61_XENNA</name>
<dbReference type="Proteomes" id="UP000008075">
    <property type="component" value="Chromosome"/>
</dbReference>
<reference evidence="1 2" key="1">
    <citation type="journal article" date="2011" name="PLoS ONE">
        <title>The entomopathogenic bacterial endosymbionts xenorhabdus and photorhabdus: convergent lifestyles from divergent genomes.</title>
        <authorList>
            <person name="Chaston J.M."/>
            <person name="Suen G."/>
            <person name="Tucker S.L."/>
            <person name="Andersen A.W."/>
            <person name="Bhasin A."/>
            <person name="Bode E."/>
            <person name="Bode H.B."/>
            <person name="Brachmann A.O."/>
            <person name="Cowles C.E."/>
            <person name="Cowles K.N."/>
            <person name="Darby C."/>
            <person name="de Leon L."/>
            <person name="Drace K."/>
            <person name="Du Z."/>
            <person name="Givaudan A."/>
            <person name="Herbert Tran E.E."/>
            <person name="Jewell K.A."/>
            <person name="Knack J.J."/>
            <person name="Krasomil-Osterfeld K.C."/>
            <person name="Kukor R."/>
            <person name="Lanois A."/>
            <person name="Latreille P."/>
            <person name="Leimgruber N.K."/>
            <person name="Lipke C.M."/>
            <person name="Liu R."/>
            <person name="Lu X."/>
            <person name="Martens E.C."/>
            <person name="Marri P.R."/>
            <person name="Medigue C."/>
            <person name="Menard M.L."/>
            <person name="Miller N.M."/>
            <person name="Morales-Soto N."/>
            <person name="Norton S."/>
            <person name="Ogier J.C."/>
            <person name="Orchard S.S."/>
            <person name="Park D."/>
            <person name="Park Y."/>
            <person name="Qurollo B.A."/>
            <person name="Sugar D.R."/>
            <person name="Richards G.R."/>
            <person name="Rouy Z."/>
            <person name="Slominski B."/>
            <person name="Slominski K."/>
            <person name="Snyder H."/>
            <person name="Tjaden B.C."/>
            <person name="van der Hoeven R."/>
            <person name="Welch R.D."/>
            <person name="Wheeler C."/>
            <person name="Xiang B."/>
            <person name="Barbazuk B."/>
            <person name="Gaudriault S."/>
            <person name="Goodner B."/>
            <person name="Slater S.C."/>
            <person name="Forst S."/>
            <person name="Goldman B.S."/>
            <person name="Goodrich-Blair H."/>
        </authorList>
    </citation>
    <scope>NUCLEOTIDE SEQUENCE [LARGE SCALE GENOMIC DNA]</scope>
    <source>
        <strain evidence="2">ATCC 19061 / DSM 3370 / CCUG 14189 / LMG 1036 / NCIMB 9965 / AN6</strain>
    </source>
</reference>
<sequence length="50" mass="5126">MSQPNPLCVGIDVSKASLDISVSSGAEVFTVGNDIDGFDAILFVLNPNSA</sequence>
<dbReference type="eggNOG" id="COG3547">
    <property type="taxonomic scope" value="Bacteria"/>
</dbReference>
<evidence type="ECO:0000313" key="1">
    <source>
        <dbReference type="EMBL" id="CBJ90918.1"/>
    </source>
</evidence>
<keyword evidence="2" id="KW-1185">Reference proteome</keyword>
<proteinExistence type="predicted"/>